<dbReference type="EMBL" id="GBRH01203597">
    <property type="protein sequence ID" value="JAD94298.1"/>
    <property type="molecule type" value="Transcribed_RNA"/>
</dbReference>
<name>A0A0A9E5I7_ARUDO</name>
<organism evidence="1">
    <name type="scientific">Arundo donax</name>
    <name type="common">Giant reed</name>
    <name type="synonym">Donax arundinaceus</name>
    <dbReference type="NCBI Taxonomy" id="35708"/>
    <lineage>
        <taxon>Eukaryota</taxon>
        <taxon>Viridiplantae</taxon>
        <taxon>Streptophyta</taxon>
        <taxon>Embryophyta</taxon>
        <taxon>Tracheophyta</taxon>
        <taxon>Spermatophyta</taxon>
        <taxon>Magnoliopsida</taxon>
        <taxon>Liliopsida</taxon>
        <taxon>Poales</taxon>
        <taxon>Poaceae</taxon>
        <taxon>PACMAD clade</taxon>
        <taxon>Arundinoideae</taxon>
        <taxon>Arundineae</taxon>
        <taxon>Arundo</taxon>
    </lineage>
</organism>
<protein>
    <submittedName>
        <fullName evidence="1">Uncharacterized protein</fullName>
    </submittedName>
</protein>
<sequence>MTVRLARNESQEKLLMMKELRQRKSHNLLRLKTDNASHTTF</sequence>
<proteinExistence type="predicted"/>
<dbReference type="AlphaFoldDB" id="A0A0A9E5I7"/>
<reference evidence="1" key="1">
    <citation type="submission" date="2014-09" db="EMBL/GenBank/DDBJ databases">
        <authorList>
            <person name="Magalhaes I.L.F."/>
            <person name="Oliveira U."/>
            <person name="Santos F.R."/>
            <person name="Vidigal T.H.D.A."/>
            <person name="Brescovit A.D."/>
            <person name="Santos A.J."/>
        </authorList>
    </citation>
    <scope>NUCLEOTIDE SEQUENCE</scope>
    <source>
        <tissue evidence="1">Shoot tissue taken approximately 20 cm above the soil surface</tissue>
    </source>
</reference>
<evidence type="ECO:0000313" key="1">
    <source>
        <dbReference type="EMBL" id="JAD94298.1"/>
    </source>
</evidence>
<accession>A0A0A9E5I7</accession>
<reference evidence="1" key="2">
    <citation type="journal article" date="2015" name="Data Brief">
        <title>Shoot transcriptome of the giant reed, Arundo donax.</title>
        <authorList>
            <person name="Barrero R.A."/>
            <person name="Guerrero F.D."/>
            <person name="Moolhuijzen P."/>
            <person name="Goolsby J.A."/>
            <person name="Tidwell J."/>
            <person name="Bellgard S.E."/>
            <person name="Bellgard M.I."/>
        </authorList>
    </citation>
    <scope>NUCLEOTIDE SEQUENCE</scope>
    <source>
        <tissue evidence="1">Shoot tissue taken approximately 20 cm above the soil surface</tissue>
    </source>
</reference>